<evidence type="ECO:0000256" key="7">
    <source>
        <dbReference type="ARBA" id="ARBA00023295"/>
    </source>
</evidence>
<evidence type="ECO:0000256" key="2">
    <source>
        <dbReference type="ARBA" id="ARBA00010838"/>
    </source>
</evidence>
<feature type="active site" description="Proton donor" evidence="9">
    <location>
        <position position="170"/>
    </location>
</feature>
<keyword evidence="8" id="KW-0624">Polysaccharide degradation</keyword>
<dbReference type="Proteomes" id="UP000617628">
    <property type="component" value="Unassembled WGS sequence"/>
</dbReference>
<dbReference type="PANTHER" id="PTHR10353">
    <property type="entry name" value="GLYCOSYL HYDROLASE"/>
    <property type="match status" value="1"/>
</dbReference>
<dbReference type="InterPro" id="IPR033132">
    <property type="entry name" value="GH_1_N_CS"/>
</dbReference>
<feature type="binding site" evidence="10">
    <location>
        <begin position="411"/>
        <end position="412"/>
    </location>
    <ligand>
        <name>substrate</name>
    </ligand>
</feature>
<dbReference type="GO" id="GO:0005829">
    <property type="term" value="C:cytosol"/>
    <property type="evidence" value="ECO:0007669"/>
    <property type="project" value="TreeGrafter"/>
</dbReference>
<dbReference type="PRINTS" id="PR00131">
    <property type="entry name" value="GLHYDRLASE1"/>
</dbReference>
<dbReference type="InterPro" id="IPR017853">
    <property type="entry name" value="GH"/>
</dbReference>
<dbReference type="InterPro" id="IPR017736">
    <property type="entry name" value="Glyco_hydro_1_beta-glucosidase"/>
</dbReference>
<name>A0A934S3J4_9BACT</name>
<keyword evidence="5" id="KW-0136">Cellulose degradation</keyword>
<dbReference type="GO" id="GO:0008422">
    <property type="term" value="F:beta-glucosidase activity"/>
    <property type="evidence" value="ECO:0007669"/>
    <property type="project" value="UniProtKB-EC"/>
</dbReference>
<proteinExistence type="inferred from homology"/>
<sequence length="451" mass="51336">MNNSQTYTFPKGFEWGTATSAFQIEGGGKQDGRGPSVWDTFCEQPDRIRDASTGLVACDHYNRYKEDVALLKSLGIQTYRFSLSWSRIFPNGDSELNEAGAAFYDRLVDELLAAGINPAVTLFHWDLPQALEDKFGGWTSRETSKRLGDFAEWVGKRLGDRVDRFFTINEFFNFTERCYGIGHFAPGRVESRKVMNQTCHNGLLGHGYALAGLRASAPKAQVGLVENIKPFIPVFESEENILAASKAFREENGRYITPIMEGAYPDSYLEAEGEDAPTVEAGDFDIISAPTDFLGMNIYTGDYVTHSDEPKGYEIIKFHETYPSMSEPWIRIVPDSLYWAPRFSAEHWGDRPMYIAESGCSARDFIDEKGRVMDIERVLYLRQYLKGLHRATSEGYPVKGYYLWSMMDNFEWCDGYDTRFGMVYVDFDTLERTPKLSAKFYSETISQNRIV</sequence>
<dbReference type="EC" id="3.2.1.21" evidence="3 11"/>
<dbReference type="SUPFAM" id="SSF51445">
    <property type="entry name" value="(Trans)glycosidases"/>
    <property type="match status" value="1"/>
</dbReference>
<evidence type="ECO:0000256" key="8">
    <source>
        <dbReference type="ARBA" id="ARBA00023326"/>
    </source>
</evidence>
<evidence type="ECO:0000256" key="11">
    <source>
        <dbReference type="RuleBase" id="RU361175"/>
    </source>
</evidence>
<dbReference type="PANTHER" id="PTHR10353:SF36">
    <property type="entry name" value="LP05116P"/>
    <property type="match status" value="1"/>
</dbReference>
<feature type="binding site" evidence="10">
    <location>
        <position position="169"/>
    </location>
    <ligand>
        <name>substrate</name>
    </ligand>
</feature>
<keyword evidence="6" id="KW-0119">Carbohydrate metabolism</keyword>
<organism evidence="12 13">
    <name type="scientific">Pelagicoccus mobilis</name>
    <dbReference type="NCBI Taxonomy" id="415221"/>
    <lineage>
        <taxon>Bacteria</taxon>
        <taxon>Pseudomonadati</taxon>
        <taxon>Verrucomicrobiota</taxon>
        <taxon>Opitutia</taxon>
        <taxon>Puniceicoccales</taxon>
        <taxon>Pelagicoccaceae</taxon>
        <taxon>Pelagicoccus</taxon>
    </lineage>
</organism>
<comment type="catalytic activity">
    <reaction evidence="1 11">
        <text>Hydrolysis of terminal, non-reducing beta-D-glucosyl residues with release of beta-D-glucose.</text>
        <dbReference type="EC" id="3.2.1.21"/>
    </reaction>
</comment>
<evidence type="ECO:0000256" key="9">
    <source>
        <dbReference type="PIRSR" id="PIRSR617736-1"/>
    </source>
</evidence>
<reference evidence="12" key="1">
    <citation type="submission" date="2021-01" db="EMBL/GenBank/DDBJ databases">
        <title>Modified the classification status of verrucomicrobia.</title>
        <authorList>
            <person name="Feng X."/>
        </authorList>
    </citation>
    <scope>NUCLEOTIDE SEQUENCE</scope>
    <source>
        <strain evidence="12">KCTC 13126</strain>
    </source>
</reference>
<evidence type="ECO:0000256" key="5">
    <source>
        <dbReference type="ARBA" id="ARBA00023001"/>
    </source>
</evidence>
<dbReference type="FunFam" id="3.20.20.80:FF:000004">
    <property type="entry name" value="Beta-glucosidase 6-phospho-beta-glucosidase"/>
    <property type="match status" value="1"/>
</dbReference>
<dbReference type="AlphaFoldDB" id="A0A934S3J4"/>
<feature type="active site" description="Nucleophile" evidence="9">
    <location>
        <position position="357"/>
    </location>
</feature>
<dbReference type="GO" id="GO:0030245">
    <property type="term" value="P:cellulose catabolic process"/>
    <property type="evidence" value="ECO:0007669"/>
    <property type="project" value="UniProtKB-KW"/>
</dbReference>
<feature type="binding site" evidence="10">
    <location>
        <position position="404"/>
    </location>
    <ligand>
        <name>substrate</name>
    </ligand>
</feature>
<protein>
    <recommendedName>
        <fullName evidence="3 11">Beta-glucosidase</fullName>
        <ecNumber evidence="3 11">3.2.1.21</ecNumber>
    </recommendedName>
</protein>
<feature type="binding site" evidence="10">
    <location>
        <position position="23"/>
    </location>
    <ligand>
        <name>substrate</name>
    </ligand>
</feature>
<evidence type="ECO:0000256" key="6">
    <source>
        <dbReference type="ARBA" id="ARBA00023277"/>
    </source>
</evidence>
<keyword evidence="13" id="KW-1185">Reference proteome</keyword>
<feature type="binding site" evidence="10">
    <location>
        <position position="299"/>
    </location>
    <ligand>
        <name>substrate</name>
    </ligand>
</feature>
<dbReference type="EMBL" id="JAENIL010000089">
    <property type="protein sequence ID" value="MBK1880439.1"/>
    <property type="molecule type" value="Genomic_DNA"/>
</dbReference>
<accession>A0A934S3J4</accession>
<dbReference type="InterPro" id="IPR001360">
    <property type="entry name" value="Glyco_hydro_1"/>
</dbReference>
<evidence type="ECO:0000313" key="12">
    <source>
        <dbReference type="EMBL" id="MBK1880439.1"/>
    </source>
</evidence>
<comment type="caution">
    <text evidence="12">The sequence shown here is derived from an EMBL/GenBank/DDBJ whole genome shotgun (WGS) entry which is preliminary data.</text>
</comment>
<evidence type="ECO:0000256" key="1">
    <source>
        <dbReference type="ARBA" id="ARBA00000448"/>
    </source>
</evidence>
<feature type="binding site" evidence="10">
    <location>
        <position position="124"/>
    </location>
    <ligand>
        <name>substrate</name>
    </ligand>
</feature>
<keyword evidence="4 11" id="KW-0378">Hydrolase</keyword>
<evidence type="ECO:0000256" key="3">
    <source>
        <dbReference type="ARBA" id="ARBA00012744"/>
    </source>
</evidence>
<comment type="similarity">
    <text evidence="2 11">Belongs to the glycosyl hydrolase 1 family.</text>
</comment>
<evidence type="ECO:0000313" key="13">
    <source>
        <dbReference type="Proteomes" id="UP000617628"/>
    </source>
</evidence>
<evidence type="ECO:0000256" key="4">
    <source>
        <dbReference type="ARBA" id="ARBA00022801"/>
    </source>
</evidence>
<keyword evidence="7 11" id="KW-0326">Glycosidase</keyword>
<dbReference type="NCBIfam" id="TIGR03356">
    <property type="entry name" value="BGL"/>
    <property type="match status" value="1"/>
</dbReference>
<dbReference type="Pfam" id="PF00232">
    <property type="entry name" value="Glyco_hydro_1"/>
    <property type="match status" value="1"/>
</dbReference>
<dbReference type="Gene3D" id="3.20.20.80">
    <property type="entry name" value="Glycosidases"/>
    <property type="match status" value="1"/>
</dbReference>
<gene>
    <name evidence="12" type="ORF">JIN87_26370</name>
</gene>
<dbReference type="PROSITE" id="PS00653">
    <property type="entry name" value="GLYCOSYL_HYDROL_F1_2"/>
    <property type="match status" value="1"/>
</dbReference>
<dbReference type="RefSeq" id="WP_200359401.1">
    <property type="nucleotide sequence ID" value="NZ_JAENIL010000089.1"/>
</dbReference>
<evidence type="ECO:0000256" key="10">
    <source>
        <dbReference type="PIRSR" id="PIRSR617736-2"/>
    </source>
</evidence>